<dbReference type="Proteomes" id="UP000005237">
    <property type="component" value="Unassembled WGS sequence"/>
</dbReference>
<dbReference type="AlphaFoldDB" id="A0A8R1DUA5"/>
<protein>
    <submittedName>
        <fullName evidence="1">Uncharacterized protein</fullName>
    </submittedName>
</protein>
<keyword evidence="2" id="KW-1185">Reference proteome</keyword>
<sequence length="148" mass="16611">MTSPVCKVFDKSIDSSRKIVECSKKLSKLKNTHLDEYARRTKSRKDLLQKEYRITPVGSKDVAISRNTEAPKKNKPLVQFAPAPADALAAFAFVPPAGTLTITESVCFETRLKKLDLWDENEDTADDIEYDYIDTEAVEDPGKVRAES</sequence>
<organism evidence="1 2">
    <name type="scientific">Caenorhabditis japonica</name>
    <dbReference type="NCBI Taxonomy" id="281687"/>
    <lineage>
        <taxon>Eukaryota</taxon>
        <taxon>Metazoa</taxon>
        <taxon>Ecdysozoa</taxon>
        <taxon>Nematoda</taxon>
        <taxon>Chromadorea</taxon>
        <taxon>Rhabditida</taxon>
        <taxon>Rhabditina</taxon>
        <taxon>Rhabditomorpha</taxon>
        <taxon>Rhabditoidea</taxon>
        <taxon>Rhabditidae</taxon>
        <taxon>Peloderinae</taxon>
        <taxon>Caenorhabditis</taxon>
    </lineage>
</organism>
<proteinExistence type="predicted"/>
<reference evidence="1" key="2">
    <citation type="submission" date="2022-06" db="UniProtKB">
        <authorList>
            <consortium name="EnsemblMetazoa"/>
        </authorList>
    </citation>
    <scope>IDENTIFICATION</scope>
    <source>
        <strain evidence="1">DF5081</strain>
    </source>
</reference>
<evidence type="ECO:0000313" key="1">
    <source>
        <dbReference type="EnsemblMetazoa" id="CJA12418.1"/>
    </source>
</evidence>
<evidence type="ECO:0000313" key="2">
    <source>
        <dbReference type="Proteomes" id="UP000005237"/>
    </source>
</evidence>
<dbReference type="EnsemblMetazoa" id="CJA12418.1">
    <property type="protein sequence ID" value="CJA12418.1"/>
    <property type="gene ID" value="WBGene00131622"/>
</dbReference>
<accession>A0A8R1DUA5</accession>
<name>A0A8R1DUA5_CAEJA</name>
<reference evidence="2" key="1">
    <citation type="submission" date="2010-08" db="EMBL/GenBank/DDBJ databases">
        <authorList>
            <consortium name="Caenorhabditis japonica Sequencing Consortium"/>
            <person name="Wilson R.K."/>
        </authorList>
    </citation>
    <scope>NUCLEOTIDE SEQUENCE [LARGE SCALE GENOMIC DNA]</scope>
    <source>
        <strain evidence="2">DF5081</strain>
    </source>
</reference>